<evidence type="ECO:0000313" key="2">
    <source>
        <dbReference type="Proteomes" id="UP000015105"/>
    </source>
</evidence>
<reference evidence="1" key="4">
    <citation type="submission" date="2019-03" db="UniProtKB">
        <authorList>
            <consortium name="EnsemblPlants"/>
        </authorList>
    </citation>
    <scope>IDENTIFICATION</scope>
</reference>
<dbReference type="Proteomes" id="UP000015105">
    <property type="component" value="Chromosome 2D"/>
</dbReference>
<reference evidence="2" key="1">
    <citation type="journal article" date="2014" name="Science">
        <title>Ancient hybridizations among the ancestral genomes of bread wheat.</title>
        <authorList>
            <consortium name="International Wheat Genome Sequencing Consortium,"/>
            <person name="Marcussen T."/>
            <person name="Sandve S.R."/>
            <person name="Heier L."/>
            <person name="Spannagl M."/>
            <person name="Pfeifer M."/>
            <person name="Jakobsen K.S."/>
            <person name="Wulff B.B."/>
            <person name="Steuernagel B."/>
            <person name="Mayer K.F."/>
            <person name="Olsen O.A."/>
        </authorList>
    </citation>
    <scope>NUCLEOTIDE SEQUENCE [LARGE SCALE GENOMIC DNA]</scope>
    <source>
        <strain evidence="2">cv. AL8/78</strain>
    </source>
</reference>
<sequence>MLGLKVWVLSSSLQIMPLKEQGEDELLRKLKDIITATRHVVQP</sequence>
<protein>
    <submittedName>
        <fullName evidence="1">Uncharacterized protein</fullName>
    </submittedName>
</protein>
<accession>A0A453BQW3</accession>
<keyword evidence="2" id="KW-1185">Reference proteome</keyword>
<dbReference type="Gramene" id="AET2Gv20600600.17">
    <property type="protein sequence ID" value="AET2Gv20600600.17"/>
    <property type="gene ID" value="AET2Gv20600600"/>
</dbReference>
<reference evidence="1" key="3">
    <citation type="journal article" date="2017" name="Nature">
        <title>Genome sequence of the progenitor of the wheat D genome Aegilops tauschii.</title>
        <authorList>
            <person name="Luo M.C."/>
            <person name="Gu Y.Q."/>
            <person name="Puiu D."/>
            <person name="Wang H."/>
            <person name="Twardziok S.O."/>
            <person name="Deal K.R."/>
            <person name="Huo N."/>
            <person name="Zhu T."/>
            <person name="Wang L."/>
            <person name="Wang Y."/>
            <person name="McGuire P.E."/>
            <person name="Liu S."/>
            <person name="Long H."/>
            <person name="Ramasamy R.K."/>
            <person name="Rodriguez J.C."/>
            <person name="Van S.L."/>
            <person name="Yuan L."/>
            <person name="Wang Z."/>
            <person name="Xia Z."/>
            <person name="Xiao L."/>
            <person name="Anderson O.D."/>
            <person name="Ouyang S."/>
            <person name="Liang Y."/>
            <person name="Zimin A.V."/>
            <person name="Pertea G."/>
            <person name="Qi P."/>
            <person name="Bennetzen J.L."/>
            <person name="Dai X."/>
            <person name="Dawson M.W."/>
            <person name="Muller H.G."/>
            <person name="Kugler K."/>
            <person name="Rivarola-Duarte L."/>
            <person name="Spannagl M."/>
            <person name="Mayer K.F.X."/>
            <person name="Lu F.H."/>
            <person name="Bevan M.W."/>
            <person name="Leroy P."/>
            <person name="Li P."/>
            <person name="You F.M."/>
            <person name="Sun Q."/>
            <person name="Liu Z."/>
            <person name="Lyons E."/>
            <person name="Wicker T."/>
            <person name="Salzberg S.L."/>
            <person name="Devos K.M."/>
            <person name="Dvorak J."/>
        </authorList>
    </citation>
    <scope>NUCLEOTIDE SEQUENCE [LARGE SCALE GENOMIC DNA]</scope>
    <source>
        <strain evidence="1">cv. AL8/78</strain>
    </source>
</reference>
<dbReference type="Gramene" id="AET2Gv20600600.14">
    <property type="protein sequence ID" value="AET2Gv20600600.14"/>
    <property type="gene ID" value="AET2Gv20600600"/>
</dbReference>
<organism evidence="1 2">
    <name type="scientific">Aegilops tauschii subsp. strangulata</name>
    <name type="common">Goatgrass</name>
    <dbReference type="NCBI Taxonomy" id="200361"/>
    <lineage>
        <taxon>Eukaryota</taxon>
        <taxon>Viridiplantae</taxon>
        <taxon>Streptophyta</taxon>
        <taxon>Embryophyta</taxon>
        <taxon>Tracheophyta</taxon>
        <taxon>Spermatophyta</taxon>
        <taxon>Magnoliopsida</taxon>
        <taxon>Liliopsida</taxon>
        <taxon>Poales</taxon>
        <taxon>Poaceae</taxon>
        <taxon>BOP clade</taxon>
        <taxon>Pooideae</taxon>
        <taxon>Triticodae</taxon>
        <taxon>Triticeae</taxon>
        <taxon>Triticinae</taxon>
        <taxon>Aegilops</taxon>
    </lineage>
</organism>
<name>A0A453BQW3_AEGTS</name>
<dbReference type="AlphaFoldDB" id="A0A453BQW3"/>
<dbReference type="EnsemblPlants" id="AET2Gv20600600.15">
    <property type="protein sequence ID" value="AET2Gv20600600.15"/>
    <property type="gene ID" value="AET2Gv20600600"/>
</dbReference>
<evidence type="ECO:0000313" key="1">
    <source>
        <dbReference type="EnsemblPlants" id="AET2Gv20600600.14"/>
    </source>
</evidence>
<dbReference type="EnsemblPlants" id="AET2Gv20600600.14">
    <property type="protein sequence ID" value="AET2Gv20600600.14"/>
    <property type="gene ID" value="AET2Gv20600600"/>
</dbReference>
<proteinExistence type="predicted"/>
<dbReference type="EnsemblPlants" id="AET2Gv20600600.17">
    <property type="protein sequence ID" value="AET2Gv20600600.17"/>
    <property type="gene ID" value="AET2Gv20600600"/>
</dbReference>
<dbReference type="Gramene" id="AET2Gv20600600.15">
    <property type="protein sequence ID" value="AET2Gv20600600.15"/>
    <property type="gene ID" value="AET2Gv20600600"/>
</dbReference>
<reference evidence="1" key="5">
    <citation type="journal article" date="2021" name="G3 (Bethesda)">
        <title>Aegilops tauschii genome assembly Aet v5.0 features greater sequence contiguity and improved annotation.</title>
        <authorList>
            <person name="Wang L."/>
            <person name="Zhu T."/>
            <person name="Rodriguez J.C."/>
            <person name="Deal K.R."/>
            <person name="Dubcovsky J."/>
            <person name="McGuire P.E."/>
            <person name="Lux T."/>
            <person name="Spannagl M."/>
            <person name="Mayer K.F.X."/>
            <person name="Baldrich P."/>
            <person name="Meyers B.C."/>
            <person name="Huo N."/>
            <person name="Gu Y.Q."/>
            <person name="Zhou H."/>
            <person name="Devos K.M."/>
            <person name="Bennetzen J.L."/>
            <person name="Unver T."/>
            <person name="Budak H."/>
            <person name="Gulick P.J."/>
            <person name="Galiba G."/>
            <person name="Kalapos B."/>
            <person name="Nelson D.R."/>
            <person name="Li P."/>
            <person name="You F.M."/>
            <person name="Luo M.C."/>
            <person name="Dvorak J."/>
        </authorList>
    </citation>
    <scope>NUCLEOTIDE SEQUENCE [LARGE SCALE GENOMIC DNA]</scope>
    <source>
        <strain evidence="1">cv. AL8/78</strain>
    </source>
</reference>
<reference evidence="2" key="2">
    <citation type="journal article" date="2017" name="Nat. Plants">
        <title>The Aegilops tauschii genome reveals multiple impacts of transposons.</title>
        <authorList>
            <person name="Zhao G."/>
            <person name="Zou C."/>
            <person name="Li K."/>
            <person name="Wang K."/>
            <person name="Li T."/>
            <person name="Gao L."/>
            <person name="Zhang X."/>
            <person name="Wang H."/>
            <person name="Yang Z."/>
            <person name="Liu X."/>
            <person name="Jiang W."/>
            <person name="Mao L."/>
            <person name="Kong X."/>
            <person name="Jiao Y."/>
            <person name="Jia J."/>
        </authorList>
    </citation>
    <scope>NUCLEOTIDE SEQUENCE [LARGE SCALE GENOMIC DNA]</scope>
    <source>
        <strain evidence="2">cv. AL8/78</strain>
    </source>
</reference>